<organism evidence="2 3">
    <name type="scientific">Corynebacterium mustelae</name>
    <dbReference type="NCBI Taxonomy" id="571915"/>
    <lineage>
        <taxon>Bacteria</taxon>
        <taxon>Bacillati</taxon>
        <taxon>Actinomycetota</taxon>
        <taxon>Actinomycetes</taxon>
        <taxon>Mycobacteriales</taxon>
        <taxon>Corynebacteriaceae</taxon>
        <taxon>Corynebacterium</taxon>
    </lineage>
</organism>
<reference evidence="3" key="2">
    <citation type="submission" date="2015-05" db="EMBL/GenBank/DDBJ databases">
        <title>Complete genome sequence of Corynebacterium mustelae DSM 45274, isolated from various tissues of a male ferret with lethal sepsis.</title>
        <authorList>
            <person name="Ruckert C."/>
            <person name="Albersmeier A."/>
            <person name="Winkler A."/>
            <person name="Tauch A."/>
        </authorList>
    </citation>
    <scope>NUCLEOTIDE SEQUENCE [LARGE SCALE GENOMIC DNA]</scope>
    <source>
        <strain evidence="3">DSM 45274</strain>
    </source>
</reference>
<feature type="transmembrane region" description="Helical" evidence="1">
    <location>
        <begin position="243"/>
        <end position="262"/>
    </location>
</feature>
<keyword evidence="1" id="KW-1133">Transmembrane helix</keyword>
<feature type="transmembrane region" description="Helical" evidence="1">
    <location>
        <begin position="167"/>
        <end position="188"/>
    </location>
</feature>
<dbReference type="OrthoDB" id="2014935at2"/>
<feature type="transmembrane region" description="Helical" evidence="1">
    <location>
        <begin position="350"/>
        <end position="371"/>
    </location>
</feature>
<proteinExistence type="predicted"/>
<feature type="transmembrane region" description="Helical" evidence="1">
    <location>
        <begin position="127"/>
        <end position="155"/>
    </location>
</feature>
<keyword evidence="3" id="KW-1185">Reference proteome</keyword>
<feature type="transmembrane region" description="Helical" evidence="1">
    <location>
        <begin position="432"/>
        <end position="456"/>
    </location>
</feature>
<evidence type="ECO:0000313" key="3">
    <source>
        <dbReference type="Proteomes" id="UP000035199"/>
    </source>
</evidence>
<dbReference type="KEGG" id="cmv:CMUST_00035"/>
<evidence type="ECO:0000313" key="2">
    <source>
        <dbReference type="EMBL" id="AKK04370.1"/>
    </source>
</evidence>
<keyword evidence="1" id="KW-0472">Membrane</keyword>
<dbReference type="RefSeq" id="WP_052844444.1">
    <property type="nucleotide sequence ID" value="NZ_CP011542.1"/>
</dbReference>
<dbReference type="STRING" id="571915.CMUST_00035"/>
<gene>
    <name evidence="2" type="ORF">CMUST_00035</name>
</gene>
<dbReference type="Proteomes" id="UP000035199">
    <property type="component" value="Chromosome"/>
</dbReference>
<dbReference type="AlphaFoldDB" id="A0A0G3GV21"/>
<reference evidence="2 3" key="1">
    <citation type="journal article" date="2015" name="Genome Announc.">
        <title>Complete Genome Sequence of the Type Strain Corynebacterium mustelae DSM 45274, Isolated from Various Tissues of a Male Ferret with Lethal Sepsis.</title>
        <authorList>
            <person name="Ruckert C."/>
            <person name="Eimer J."/>
            <person name="Winkler A."/>
            <person name="Tauch A."/>
        </authorList>
    </citation>
    <scope>NUCLEOTIDE SEQUENCE [LARGE SCALE GENOMIC DNA]</scope>
    <source>
        <strain evidence="2 3">DSM 45274</strain>
    </source>
</reference>
<keyword evidence="1" id="KW-0812">Transmembrane</keyword>
<feature type="transmembrane region" description="Helical" evidence="1">
    <location>
        <begin position="298"/>
        <end position="316"/>
    </location>
</feature>
<feature type="transmembrane region" description="Helical" evidence="1">
    <location>
        <begin position="21"/>
        <end position="42"/>
    </location>
</feature>
<dbReference type="PATRIC" id="fig|571915.4.peg.8"/>
<feature type="transmembrane region" description="Helical" evidence="1">
    <location>
        <begin position="87"/>
        <end position="106"/>
    </location>
</feature>
<feature type="transmembrane region" description="Helical" evidence="1">
    <location>
        <begin position="463"/>
        <end position="484"/>
    </location>
</feature>
<protein>
    <submittedName>
        <fullName evidence="2">Putative exporter of polyketide antibiotics</fullName>
    </submittedName>
</protein>
<feature type="transmembrane region" description="Helical" evidence="1">
    <location>
        <begin position="504"/>
        <end position="523"/>
    </location>
</feature>
<evidence type="ECO:0000256" key="1">
    <source>
        <dbReference type="SAM" id="Phobius"/>
    </source>
</evidence>
<feature type="transmembrane region" description="Helical" evidence="1">
    <location>
        <begin position="392"/>
        <end position="420"/>
    </location>
</feature>
<name>A0A0G3GV21_9CORY</name>
<feature type="transmembrane region" description="Helical" evidence="1">
    <location>
        <begin position="200"/>
        <end position="223"/>
    </location>
</feature>
<sequence>MSTTSSRAIPMTVLFMLRTRLVFLTAWLLPLGIFLATTPYPIDSSYPDPKSLQIVGDGIRASLGMVVMYGKVPENLTVATWTMWENMTWILILGAVMSIFQAAYVTRNLEESGITEILHSLGLSPRSLKTVAVILSVITALLFGFMVFITLWSASLSLSGFQLRSCALAGGFAALFSLTFGLVTINCGEAFSTARATRGAGLGFLALTFAIRVVADIFDIAWLQWLSPFGWRDVIHAFDRDTYWPLAVFFAVNCVLVLPILLTRRDLHEQWFPRRDQVTPRVSGFSFSGLWWRLHGGLLVWWSVAIVAIGTGFYALTGEMNSLMDSSPRTKELLSLMTTNTDLVSIFAEFTSPIIGILVCCMVISLVVSFNQHEHHGQVSLLLSTGLSLKKNYTLTWVFSCIAAVVVTVVTSVIAAYCAIADSRVPDSSFSTLAWSIIDLLPAAIACAGIAAFIIGGWHRLSALVWLPLAGSGLITYFGELLKFPDWLQKLSVFAWAPHAVDHYYGAAVLIVIGFSTFILGLIRFTHRDLAE</sequence>
<dbReference type="EMBL" id="CP011542">
    <property type="protein sequence ID" value="AKK04370.1"/>
    <property type="molecule type" value="Genomic_DNA"/>
</dbReference>
<accession>A0A0G3GV21</accession>